<accession>A0A0G0N0E2</accession>
<name>A0A0G0N0E2_9BACT</name>
<reference evidence="1 2" key="1">
    <citation type="journal article" date="2015" name="Nature">
        <title>rRNA introns, odd ribosomes, and small enigmatic genomes across a large radiation of phyla.</title>
        <authorList>
            <person name="Brown C.T."/>
            <person name="Hug L.A."/>
            <person name="Thomas B.C."/>
            <person name="Sharon I."/>
            <person name="Castelle C.J."/>
            <person name="Singh A."/>
            <person name="Wilkins M.J."/>
            <person name="Williams K.H."/>
            <person name="Banfield J.F."/>
        </authorList>
    </citation>
    <scope>NUCLEOTIDE SEQUENCE [LARGE SCALE GENOMIC DNA]</scope>
</reference>
<evidence type="ECO:0000313" key="2">
    <source>
        <dbReference type="Proteomes" id="UP000034246"/>
    </source>
</evidence>
<comment type="caution">
    <text evidence="1">The sequence shown here is derived from an EMBL/GenBank/DDBJ whole genome shotgun (WGS) entry which is preliminary data.</text>
</comment>
<sequence length="92" mass="10291">MAIRTPEQALEDCAREACSKSFEPDNPQMAARIRAVRRCEPIDEKQIVAEGGCDHPDPTLSSVDPRLPAPRFNLQIRRVYLQNKQPSSNTSA</sequence>
<dbReference type="EMBL" id="LBWP01000030">
    <property type="protein sequence ID" value="KKR09694.1"/>
    <property type="molecule type" value="Genomic_DNA"/>
</dbReference>
<dbReference type="AlphaFoldDB" id="A0A0G0N0E2"/>
<dbReference type="Proteomes" id="UP000034246">
    <property type="component" value="Unassembled WGS sequence"/>
</dbReference>
<organism evidence="1 2">
    <name type="scientific">Candidatus Woesebacteria bacterium GW2011_GWA1_39_21</name>
    <dbReference type="NCBI Taxonomy" id="1618550"/>
    <lineage>
        <taxon>Bacteria</taxon>
        <taxon>Candidatus Woeseibacteriota</taxon>
    </lineage>
</organism>
<evidence type="ECO:0000313" key="1">
    <source>
        <dbReference type="EMBL" id="KKR09694.1"/>
    </source>
</evidence>
<gene>
    <name evidence="1" type="ORF">UT39_C0030G0007</name>
</gene>
<proteinExistence type="predicted"/>
<protein>
    <submittedName>
        <fullName evidence="1">Uncharacterized protein</fullName>
    </submittedName>
</protein>